<comment type="similarity">
    <text evidence="1">Belongs to the enoyl-CoA hydratase/isomerase family.</text>
</comment>
<reference evidence="2 3" key="1">
    <citation type="submission" date="2018-09" db="EMBL/GenBank/DDBJ databases">
        <authorList>
            <person name="Zhu H."/>
        </authorList>
    </citation>
    <scope>NUCLEOTIDE SEQUENCE [LARGE SCALE GENOMIC DNA]</scope>
    <source>
        <strain evidence="2 3">K1W22B-8</strain>
    </source>
</reference>
<keyword evidence="3" id="KW-1185">Reference proteome</keyword>
<name>A0A418VUN4_9PROT</name>
<evidence type="ECO:0000313" key="3">
    <source>
        <dbReference type="Proteomes" id="UP000284605"/>
    </source>
</evidence>
<dbReference type="InterPro" id="IPR029045">
    <property type="entry name" value="ClpP/crotonase-like_dom_sf"/>
</dbReference>
<dbReference type="Proteomes" id="UP000284605">
    <property type="component" value="Unassembled WGS sequence"/>
</dbReference>
<dbReference type="InterPro" id="IPR001753">
    <property type="entry name" value="Enoyl-CoA_hydra/iso"/>
</dbReference>
<dbReference type="PANTHER" id="PTHR43459">
    <property type="entry name" value="ENOYL-COA HYDRATASE"/>
    <property type="match status" value="1"/>
</dbReference>
<dbReference type="PANTHER" id="PTHR43459:SF1">
    <property type="entry name" value="EG:BACN32G11.4 PROTEIN"/>
    <property type="match status" value="1"/>
</dbReference>
<dbReference type="GO" id="GO:0003824">
    <property type="term" value="F:catalytic activity"/>
    <property type="evidence" value="ECO:0007669"/>
    <property type="project" value="UniProtKB-ARBA"/>
</dbReference>
<dbReference type="RefSeq" id="WP_119782879.1">
    <property type="nucleotide sequence ID" value="NZ_QYUK01000016.1"/>
</dbReference>
<protein>
    <submittedName>
        <fullName evidence="2">Enoyl-CoA hydratase</fullName>
    </submittedName>
</protein>
<dbReference type="OrthoDB" id="9781757at2"/>
<dbReference type="InterPro" id="IPR014748">
    <property type="entry name" value="Enoyl-CoA_hydra_C"/>
</dbReference>
<dbReference type="SUPFAM" id="SSF52096">
    <property type="entry name" value="ClpP/crotonase"/>
    <property type="match status" value="1"/>
</dbReference>
<accession>A0A418VUN4</accession>
<comment type="caution">
    <text evidence="2">The sequence shown here is derived from an EMBL/GenBank/DDBJ whole genome shotgun (WGS) entry which is preliminary data.</text>
</comment>
<dbReference type="EMBL" id="QYUK01000016">
    <property type="protein sequence ID" value="RJF80834.1"/>
    <property type="molecule type" value="Genomic_DNA"/>
</dbReference>
<sequence>MSEDIPSVTLAVDNGLATITLARPDKGNALGYDNARALRDVALACDENPEVRAVLLKADGKNFCVGGDLGTFVKSDNLPLAVKELTIEFHAALSKLARMRAPLVVAVQGAAAGAGVALAALGDIVIAARASHYTIAYTGIGFSPDGGTTYTLPRLIGLRRFQELALTNRRIDAAEAASIGLVTRVVDDEQLPAEAEATARRLAEGPTQAFGAIRQLLLGTFNAGFEGHLEQEARYLSDACRSADVKEGIAAVLARRKPAFQGR</sequence>
<organism evidence="2 3">
    <name type="scientific">Oleomonas cavernae</name>
    <dbReference type="NCBI Taxonomy" id="2320859"/>
    <lineage>
        <taxon>Bacteria</taxon>
        <taxon>Pseudomonadati</taxon>
        <taxon>Pseudomonadota</taxon>
        <taxon>Alphaproteobacteria</taxon>
        <taxon>Acetobacterales</taxon>
        <taxon>Acetobacteraceae</taxon>
        <taxon>Oleomonas</taxon>
    </lineage>
</organism>
<gene>
    <name evidence="2" type="ORF">D3874_26105</name>
</gene>
<dbReference type="Gene3D" id="3.90.226.10">
    <property type="entry name" value="2-enoyl-CoA Hydratase, Chain A, domain 1"/>
    <property type="match status" value="1"/>
</dbReference>
<dbReference type="Gene3D" id="1.10.12.10">
    <property type="entry name" value="Lyase 2-enoyl-coa Hydratase, Chain A, domain 2"/>
    <property type="match status" value="1"/>
</dbReference>
<dbReference type="Pfam" id="PF00378">
    <property type="entry name" value="ECH_1"/>
    <property type="match status" value="1"/>
</dbReference>
<dbReference type="CDD" id="cd06558">
    <property type="entry name" value="crotonase-like"/>
    <property type="match status" value="1"/>
</dbReference>
<proteinExistence type="inferred from homology"/>
<evidence type="ECO:0000256" key="1">
    <source>
        <dbReference type="ARBA" id="ARBA00005254"/>
    </source>
</evidence>
<dbReference type="AlphaFoldDB" id="A0A418VUN4"/>
<evidence type="ECO:0000313" key="2">
    <source>
        <dbReference type="EMBL" id="RJF80834.1"/>
    </source>
</evidence>